<evidence type="ECO:0000256" key="1">
    <source>
        <dbReference type="SAM" id="MobiDB-lite"/>
    </source>
</evidence>
<evidence type="ECO:0000313" key="2">
    <source>
        <dbReference type="EMBL" id="CAD7576073.1"/>
    </source>
</evidence>
<dbReference type="AlphaFoldDB" id="A0A7R9PAX6"/>
<sequence length="136" mass="15408">MLTPPPSPIFPSSPREGGGGLLQDNTSTSLGWQVLCHLAVNIELTLVSTWERVASSPQRGSARSGQSRVRRCVGLRRFEKRRCEPGQRGLETRCEPGLTSMSIQNAMRNEASYRSFMRRYHWSVWDGSRWKVRSSN</sequence>
<name>A0A7R9PAX6_TIMCA</name>
<dbReference type="EMBL" id="OE183841">
    <property type="protein sequence ID" value="CAD7576073.1"/>
    <property type="molecule type" value="Genomic_DNA"/>
</dbReference>
<reference evidence="2" key="1">
    <citation type="submission" date="2020-11" db="EMBL/GenBank/DDBJ databases">
        <authorList>
            <person name="Tran Van P."/>
        </authorList>
    </citation>
    <scope>NUCLEOTIDE SEQUENCE</scope>
</reference>
<gene>
    <name evidence="2" type="ORF">TCMB3V08_LOCUS8649</name>
</gene>
<protein>
    <submittedName>
        <fullName evidence="2">(California timema) hypothetical protein</fullName>
    </submittedName>
</protein>
<organism evidence="2">
    <name type="scientific">Timema californicum</name>
    <name type="common">California timema</name>
    <name type="synonym">Walking stick</name>
    <dbReference type="NCBI Taxonomy" id="61474"/>
    <lineage>
        <taxon>Eukaryota</taxon>
        <taxon>Metazoa</taxon>
        <taxon>Ecdysozoa</taxon>
        <taxon>Arthropoda</taxon>
        <taxon>Hexapoda</taxon>
        <taxon>Insecta</taxon>
        <taxon>Pterygota</taxon>
        <taxon>Neoptera</taxon>
        <taxon>Polyneoptera</taxon>
        <taxon>Phasmatodea</taxon>
        <taxon>Timematodea</taxon>
        <taxon>Timematoidea</taxon>
        <taxon>Timematidae</taxon>
        <taxon>Timema</taxon>
    </lineage>
</organism>
<feature type="region of interest" description="Disordered" evidence="1">
    <location>
        <begin position="1"/>
        <end position="23"/>
    </location>
</feature>
<accession>A0A7R9PAX6</accession>
<proteinExistence type="predicted"/>
<feature type="compositionally biased region" description="Pro residues" evidence="1">
    <location>
        <begin position="1"/>
        <end position="11"/>
    </location>
</feature>